<keyword evidence="2" id="KW-0812">Transmembrane</keyword>
<evidence type="ECO:0000256" key="2">
    <source>
        <dbReference type="SAM" id="Phobius"/>
    </source>
</evidence>
<sequence length="270" mass="27627">MFSLSLLSLALIPFVSAQSDNVALEVEAIKAHFTQSHIVPDLLASFNPSAYMTLNYEGVGDLTPGQAISQPQSGPQPTITVQAANSSVSLDGNYTLICADADVVGTKESEVNRHWLVNGVTIKDNKVDNATATAITAYAGPGPAEGSGPHRYVFLLYTQPSDFTAPEGFTEPIGVTRFNLDQYAENGKLGAIVAGNYITVEVGTSTVSVESTSAVETSTLPVPSSGSGSPTGSGSGSSPSQTTAGNGAATLSVGAGSVILAFVSTFFVLA</sequence>
<dbReference type="EMBL" id="JAYKXP010000028">
    <property type="protein sequence ID" value="KAK7043719.1"/>
    <property type="molecule type" value="Genomic_DNA"/>
</dbReference>
<dbReference type="InterPro" id="IPR036610">
    <property type="entry name" value="PEBP-like_sf"/>
</dbReference>
<evidence type="ECO:0000313" key="5">
    <source>
        <dbReference type="Proteomes" id="UP001383192"/>
    </source>
</evidence>
<dbReference type="PANTHER" id="PTHR11362:SF140">
    <property type="entry name" value="PEBP-LIKE PROTEIN"/>
    <property type="match status" value="1"/>
</dbReference>
<evidence type="ECO:0008006" key="6">
    <source>
        <dbReference type="Google" id="ProtNLM"/>
    </source>
</evidence>
<keyword evidence="3" id="KW-0732">Signal</keyword>
<evidence type="ECO:0000256" key="3">
    <source>
        <dbReference type="SAM" id="SignalP"/>
    </source>
</evidence>
<dbReference type="SUPFAM" id="SSF49777">
    <property type="entry name" value="PEBP-like"/>
    <property type="match status" value="1"/>
</dbReference>
<dbReference type="Pfam" id="PF01161">
    <property type="entry name" value="PBP"/>
    <property type="match status" value="1"/>
</dbReference>
<dbReference type="AlphaFoldDB" id="A0AAW0CUW2"/>
<evidence type="ECO:0000256" key="1">
    <source>
        <dbReference type="SAM" id="MobiDB-lite"/>
    </source>
</evidence>
<proteinExistence type="predicted"/>
<dbReference type="InterPro" id="IPR035810">
    <property type="entry name" value="PEBP_euk"/>
</dbReference>
<dbReference type="CDD" id="cd00866">
    <property type="entry name" value="PEBP_euk"/>
    <property type="match status" value="1"/>
</dbReference>
<protein>
    <recommendedName>
        <fullName evidence="6">PEBP-like protein</fullName>
    </recommendedName>
</protein>
<keyword evidence="2" id="KW-0472">Membrane</keyword>
<reference evidence="4 5" key="1">
    <citation type="submission" date="2024-01" db="EMBL/GenBank/DDBJ databases">
        <title>A draft genome for a cacao thread blight-causing isolate of Paramarasmius palmivorus.</title>
        <authorList>
            <person name="Baruah I.K."/>
            <person name="Bukari Y."/>
            <person name="Amoako-Attah I."/>
            <person name="Meinhardt L.W."/>
            <person name="Bailey B.A."/>
            <person name="Cohen S.P."/>
        </authorList>
    </citation>
    <scope>NUCLEOTIDE SEQUENCE [LARGE SCALE GENOMIC DNA]</scope>
    <source>
        <strain evidence="4 5">GH-12</strain>
    </source>
</reference>
<name>A0AAW0CUW2_9AGAR</name>
<dbReference type="PANTHER" id="PTHR11362">
    <property type="entry name" value="PHOSPHATIDYLETHANOLAMINE-BINDING PROTEIN"/>
    <property type="match status" value="1"/>
</dbReference>
<feature type="transmembrane region" description="Helical" evidence="2">
    <location>
        <begin position="247"/>
        <end position="269"/>
    </location>
</feature>
<feature type="region of interest" description="Disordered" evidence="1">
    <location>
        <begin position="213"/>
        <end position="245"/>
    </location>
</feature>
<dbReference type="Gene3D" id="3.90.280.10">
    <property type="entry name" value="PEBP-like"/>
    <property type="match status" value="1"/>
</dbReference>
<keyword evidence="2" id="KW-1133">Transmembrane helix</keyword>
<evidence type="ECO:0000313" key="4">
    <source>
        <dbReference type="EMBL" id="KAK7043719.1"/>
    </source>
</evidence>
<gene>
    <name evidence="4" type="ORF">VNI00_008331</name>
</gene>
<feature type="signal peptide" evidence="3">
    <location>
        <begin position="1"/>
        <end position="17"/>
    </location>
</feature>
<organism evidence="4 5">
    <name type="scientific">Paramarasmius palmivorus</name>
    <dbReference type="NCBI Taxonomy" id="297713"/>
    <lineage>
        <taxon>Eukaryota</taxon>
        <taxon>Fungi</taxon>
        <taxon>Dikarya</taxon>
        <taxon>Basidiomycota</taxon>
        <taxon>Agaricomycotina</taxon>
        <taxon>Agaricomycetes</taxon>
        <taxon>Agaricomycetidae</taxon>
        <taxon>Agaricales</taxon>
        <taxon>Marasmiineae</taxon>
        <taxon>Marasmiaceae</taxon>
        <taxon>Paramarasmius</taxon>
    </lineage>
</organism>
<feature type="compositionally biased region" description="Low complexity" evidence="1">
    <location>
        <begin position="213"/>
        <end position="228"/>
    </location>
</feature>
<feature type="chain" id="PRO_5043586741" description="PEBP-like protein" evidence="3">
    <location>
        <begin position="18"/>
        <end position="270"/>
    </location>
</feature>
<accession>A0AAW0CUW2</accession>
<keyword evidence="5" id="KW-1185">Reference proteome</keyword>
<comment type="caution">
    <text evidence="4">The sequence shown here is derived from an EMBL/GenBank/DDBJ whole genome shotgun (WGS) entry which is preliminary data.</text>
</comment>
<dbReference type="Proteomes" id="UP001383192">
    <property type="component" value="Unassembled WGS sequence"/>
</dbReference>
<dbReference type="InterPro" id="IPR008914">
    <property type="entry name" value="PEBP"/>
</dbReference>